<dbReference type="Gene3D" id="2.30.40.10">
    <property type="entry name" value="Urease, subunit C, domain 1"/>
    <property type="match status" value="1"/>
</dbReference>
<reference evidence="4 5" key="1">
    <citation type="submission" date="2018-06" db="EMBL/GenBank/DDBJ databases">
        <authorList>
            <consortium name="Pathogen Informatics"/>
            <person name="Doyle S."/>
        </authorList>
    </citation>
    <scope>NUCLEOTIDE SEQUENCE [LARGE SCALE GENOMIC DNA]</scope>
    <source>
        <strain evidence="4 5">NCTC9140</strain>
    </source>
</reference>
<evidence type="ECO:0000313" key="4">
    <source>
        <dbReference type="EMBL" id="STS85054.1"/>
    </source>
</evidence>
<proteinExistence type="predicted"/>
<dbReference type="InterPro" id="IPR050112">
    <property type="entry name" value="Urease_alpha_subunit"/>
</dbReference>
<sequence length="102" mass="10789">MPACLGPTVGDKIRLGETDLYIEIEKDLRGYGDESVYGGGKSLRDGMGSNNTLTRDNGVLDLVITNVTILDAKLGVIKADVGIKDGLIVGIGKAVTRPLWMA</sequence>
<evidence type="ECO:0000313" key="5">
    <source>
        <dbReference type="Proteomes" id="UP000254938"/>
    </source>
</evidence>
<gene>
    <name evidence="4" type="primary">ureC_1</name>
    <name evidence="4" type="ORF">NCTC9140_06875</name>
</gene>
<protein>
    <submittedName>
        <fullName evidence="4">Urease subunit alpha</fullName>
        <ecNumber evidence="4">3.5.1.5</ecNumber>
    </submittedName>
</protein>
<dbReference type="EC" id="3.5.1.5" evidence="4"/>
<dbReference type="PANTHER" id="PTHR43440">
    <property type="entry name" value="UREASE"/>
    <property type="match status" value="1"/>
</dbReference>
<keyword evidence="2 4" id="KW-0378">Hydrolase</keyword>
<dbReference type="GO" id="GO:0009039">
    <property type="term" value="F:urease activity"/>
    <property type="evidence" value="ECO:0007669"/>
    <property type="project" value="UniProtKB-EC"/>
</dbReference>
<evidence type="ECO:0000256" key="1">
    <source>
        <dbReference type="ARBA" id="ARBA00022723"/>
    </source>
</evidence>
<evidence type="ECO:0000256" key="2">
    <source>
        <dbReference type="ARBA" id="ARBA00022801"/>
    </source>
</evidence>
<name>A0A377U2I3_KLEPN</name>
<dbReference type="InterPro" id="IPR011612">
    <property type="entry name" value="Urease_alpha_N_dom"/>
</dbReference>
<feature type="domain" description="Urease alpha-subunit N-terminal" evidence="3">
    <location>
        <begin position="5"/>
        <end position="95"/>
    </location>
</feature>
<dbReference type="EMBL" id="UGKQ01000007">
    <property type="protein sequence ID" value="STS85054.1"/>
    <property type="molecule type" value="Genomic_DNA"/>
</dbReference>
<dbReference type="PANTHER" id="PTHR43440:SF1">
    <property type="entry name" value="UREASE"/>
    <property type="match status" value="1"/>
</dbReference>
<keyword evidence="1" id="KW-0479">Metal-binding</keyword>
<dbReference type="AlphaFoldDB" id="A0A377U2I3"/>
<organism evidence="4 5">
    <name type="scientific">Klebsiella pneumoniae</name>
    <dbReference type="NCBI Taxonomy" id="573"/>
    <lineage>
        <taxon>Bacteria</taxon>
        <taxon>Pseudomonadati</taxon>
        <taxon>Pseudomonadota</taxon>
        <taxon>Gammaproteobacteria</taxon>
        <taxon>Enterobacterales</taxon>
        <taxon>Enterobacteriaceae</taxon>
        <taxon>Klebsiella/Raoultella group</taxon>
        <taxon>Klebsiella</taxon>
        <taxon>Klebsiella pneumoniae complex</taxon>
    </lineage>
</organism>
<dbReference type="InterPro" id="IPR011059">
    <property type="entry name" value="Metal-dep_hydrolase_composite"/>
</dbReference>
<dbReference type="SUPFAM" id="SSF51338">
    <property type="entry name" value="Composite domain of metallo-dependent hydrolases"/>
    <property type="match status" value="1"/>
</dbReference>
<dbReference type="GO" id="GO:0046872">
    <property type="term" value="F:metal ion binding"/>
    <property type="evidence" value="ECO:0007669"/>
    <property type="project" value="UniProtKB-KW"/>
</dbReference>
<accession>A0A377U2I3</accession>
<dbReference type="Proteomes" id="UP000254938">
    <property type="component" value="Unassembled WGS sequence"/>
</dbReference>
<evidence type="ECO:0000259" key="3">
    <source>
        <dbReference type="Pfam" id="PF00449"/>
    </source>
</evidence>
<dbReference type="Pfam" id="PF00449">
    <property type="entry name" value="Urease_alpha"/>
    <property type="match status" value="1"/>
</dbReference>